<feature type="compositionally biased region" description="Basic residues" evidence="1">
    <location>
        <begin position="17"/>
        <end position="33"/>
    </location>
</feature>
<dbReference type="AlphaFoldDB" id="A0A816G5Q3"/>
<proteinExistence type="predicted"/>
<comment type="caution">
    <text evidence="2">The sequence shown here is derived from an EMBL/GenBank/DDBJ whole genome shotgun (WGS) entry which is preliminary data.</text>
</comment>
<accession>A0A816G5Q3</accession>
<feature type="compositionally biased region" description="Polar residues" evidence="1">
    <location>
        <begin position="1"/>
        <end position="11"/>
    </location>
</feature>
<reference evidence="2" key="1">
    <citation type="submission" date="2021-02" db="EMBL/GenBank/DDBJ databases">
        <authorList>
            <person name="Nowell W R."/>
        </authorList>
    </citation>
    <scope>NUCLEOTIDE SEQUENCE</scope>
</reference>
<sequence length="125" mass="14492">MPIDVSSTEIISTQTTTKKKRSNKKRRHRKSQSKGKNLDGNNSNGQVINENPSDLNRLTPANLASLRWENPLTDPILEKERIERYKELRRQRYTDARQQALQLLIEQMQTTTTNETLNTTISEQV</sequence>
<evidence type="ECO:0000256" key="1">
    <source>
        <dbReference type="SAM" id="MobiDB-lite"/>
    </source>
</evidence>
<dbReference type="Proteomes" id="UP000663828">
    <property type="component" value="Unassembled WGS sequence"/>
</dbReference>
<protein>
    <submittedName>
        <fullName evidence="2">Uncharacterized protein</fullName>
    </submittedName>
</protein>
<feature type="region of interest" description="Disordered" evidence="1">
    <location>
        <begin position="1"/>
        <end position="57"/>
    </location>
</feature>
<evidence type="ECO:0000313" key="2">
    <source>
        <dbReference type="EMBL" id="CAF1669573.1"/>
    </source>
</evidence>
<gene>
    <name evidence="2" type="ORF">XAT740_LOCUS58409</name>
</gene>
<dbReference type="EMBL" id="CAJNOR010012751">
    <property type="protein sequence ID" value="CAF1669573.1"/>
    <property type="molecule type" value="Genomic_DNA"/>
</dbReference>
<keyword evidence="3" id="KW-1185">Reference proteome</keyword>
<feature type="compositionally biased region" description="Polar residues" evidence="1">
    <location>
        <begin position="39"/>
        <end position="56"/>
    </location>
</feature>
<name>A0A816G5Q3_ADIRI</name>
<organism evidence="2 3">
    <name type="scientific">Adineta ricciae</name>
    <name type="common">Rotifer</name>
    <dbReference type="NCBI Taxonomy" id="249248"/>
    <lineage>
        <taxon>Eukaryota</taxon>
        <taxon>Metazoa</taxon>
        <taxon>Spiralia</taxon>
        <taxon>Gnathifera</taxon>
        <taxon>Rotifera</taxon>
        <taxon>Eurotatoria</taxon>
        <taxon>Bdelloidea</taxon>
        <taxon>Adinetida</taxon>
        <taxon>Adinetidae</taxon>
        <taxon>Adineta</taxon>
    </lineage>
</organism>
<evidence type="ECO:0000313" key="3">
    <source>
        <dbReference type="Proteomes" id="UP000663828"/>
    </source>
</evidence>